<dbReference type="KEGG" id="cqn:G7Y29_10310"/>
<dbReference type="Proteomes" id="UP000594586">
    <property type="component" value="Chromosome"/>
</dbReference>
<accession>A0A7T0KMT5</accession>
<keyword evidence="1" id="KW-0812">Transmembrane</keyword>
<reference evidence="2 3" key="1">
    <citation type="submission" date="2020-11" db="EMBL/GenBank/DDBJ databases">
        <title>Corynebacterium sp. MC1420.</title>
        <authorList>
            <person name="Zhou J."/>
        </authorList>
    </citation>
    <scope>NUCLEOTIDE SEQUENCE [LARGE SCALE GENOMIC DNA]</scope>
    <source>
        <strain evidence="2 3">MC1420</strain>
    </source>
</reference>
<protein>
    <submittedName>
        <fullName evidence="2">Uncharacterized protein</fullName>
    </submittedName>
</protein>
<name>A0A7T0KMT5_9CORY</name>
<evidence type="ECO:0000313" key="3">
    <source>
        <dbReference type="Proteomes" id="UP000594586"/>
    </source>
</evidence>
<keyword evidence="3" id="KW-1185">Reference proteome</keyword>
<dbReference type="RefSeq" id="WP_165003252.1">
    <property type="nucleotide sequence ID" value="NZ_CP064955.1"/>
</dbReference>
<evidence type="ECO:0000256" key="1">
    <source>
        <dbReference type="SAM" id="Phobius"/>
    </source>
</evidence>
<sequence>MATNNNTTGNQDITLGIILVAAGVLAIVFAWGAISYLTAIASFSAGGWLVARGVGKNR</sequence>
<dbReference type="EMBL" id="CP064955">
    <property type="protein sequence ID" value="QPK83199.1"/>
    <property type="molecule type" value="Genomic_DNA"/>
</dbReference>
<gene>
    <name evidence="2" type="ORF">G7Y29_10310</name>
</gene>
<dbReference type="AlphaFoldDB" id="A0A7T0KMT5"/>
<keyword evidence="1" id="KW-1133">Transmembrane helix</keyword>
<evidence type="ECO:0000313" key="2">
    <source>
        <dbReference type="EMBL" id="QPK83199.1"/>
    </source>
</evidence>
<organism evidence="2 3">
    <name type="scientific">Corynebacterium qintianiae</name>
    <dbReference type="NCBI Taxonomy" id="2709392"/>
    <lineage>
        <taxon>Bacteria</taxon>
        <taxon>Bacillati</taxon>
        <taxon>Actinomycetota</taxon>
        <taxon>Actinomycetes</taxon>
        <taxon>Mycobacteriales</taxon>
        <taxon>Corynebacteriaceae</taxon>
        <taxon>Corynebacterium</taxon>
    </lineage>
</organism>
<keyword evidence="1" id="KW-0472">Membrane</keyword>
<feature type="transmembrane region" description="Helical" evidence="1">
    <location>
        <begin position="12"/>
        <end position="31"/>
    </location>
</feature>
<proteinExistence type="predicted"/>